<dbReference type="SUPFAM" id="SSF48452">
    <property type="entry name" value="TPR-like"/>
    <property type="match status" value="1"/>
</dbReference>
<dbReference type="Gene3D" id="1.25.40.470">
    <property type="match status" value="1"/>
</dbReference>
<dbReference type="GO" id="GO:0035721">
    <property type="term" value="P:intraciliary retrograde transport"/>
    <property type="evidence" value="ECO:0007669"/>
    <property type="project" value="TreeGrafter"/>
</dbReference>
<dbReference type="InterPro" id="IPR001680">
    <property type="entry name" value="WD40_rpt"/>
</dbReference>
<dbReference type="AlphaFoldDB" id="A0A250XLJ4"/>
<dbReference type="FunFam" id="1.25.40.470:FF:000029">
    <property type="entry name" value="Intraflagellar transport protein 122"/>
    <property type="match status" value="1"/>
</dbReference>
<evidence type="ECO:0000313" key="13">
    <source>
        <dbReference type="EMBL" id="GAX83762.1"/>
    </source>
</evidence>
<dbReference type="GO" id="GO:0030991">
    <property type="term" value="C:intraciliary transport particle A"/>
    <property type="evidence" value="ECO:0007669"/>
    <property type="project" value="TreeGrafter"/>
</dbReference>
<feature type="domain" description="IFT122 zinc ribbon" evidence="11">
    <location>
        <begin position="1003"/>
        <end position="1046"/>
    </location>
</feature>
<evidence type="ECO:0000259" key="9">
    <source>
        <dbReference type="Pfam" id="PF23377"/>
    </source>
</evidence>
<evidence type="ECO:0000259" key="11">
    <source>
        <dbReference type="Pfam" id="PF25144"/>
    </source>
</evidence>
<dbReference type="OrthoDB" id="10255582at2759"/>
<dbReference type="Pfam" id="PF23377">
    <property type="entry name" value="Beta-prop_IFT122_2nd"/>
    <property type="match status" value="1"/>
</dbReference>
<dbReference type="Pfam" id="PF25144">
    <property type="entry name" value="Zn_ribbon_IFT122"/>
    <property type="match status" value="1"/>
</dbReference>
<comment type="caution">
    <text evidence="13">The sequence shown here is derived from an EMBL/GenBank/DDBJ whole genome shotgun (WGS) entry which is preliminary data.</text>
</comment>
<proteinExistence type="predicted"/>
<dbReference type="PROSITE" id="PS50082">
    <property type="entry name" value="WD_REPEATS_2"/>
    <property type="match status" value="1"/>
</dbReference>
<evidence type="ECO:0000256" key="1">
    <source>
        <dbReference type="ARBA" id="ARBA00004138"/>
    </source>
</evidence>
<reference evidence="13 14" key="1">
    <citation type="submission" date="2017-08" db="EMBL/GenBank/DDBJ databases">
        <title>Acidophilic green algal genome provides insights into adaptation to an acidic environment.</title>
        <authorList>
            <person name="Hirooka S."/>
            <person name="Hirose Y."/>
            <person name="Kanesaki Y."/>
            <person name="Higuchi S."/>
            <person name="Fujiwara T."/>
            <person name="Onuma R."/>
            <person name="Era A."/>
            <person name="Ohbayashi R."/>
            <person name="Uzuka A."/>
            <person name="Nozaki H."/>
            <person name="Yoshikawa H."/>
            <person name="Miyagishima S.Y."/>
        </authorList>
    </citation>
    <scope>NUCLEOTIDE SEQUENCE [LARGE SCALE GENOMIC DNA]</scope>
    <source>
        <strain evidence="13 14">NIES-2499</strain>
    </source>
</reference>
<evidence type="ECO:0000256" key="5">
    <source>
        <dbReference type="ARBA" id="ARBA00023069"/>
    </source>
</evidence>
<feature type="domain" description="IFT122 first beta-propeller" evidence="10">
    <location>
        <begin position="194"/>
        <end position="292"/>
    </location>
</feature>
<keyword evidence="6" id="KW-0966">Cell projection</keyword>
<dbReference type="GO" id="GO:0097730">
    <property type="term" value="C:non-motile cilium"/>
    <property type="evidence" value="ECO:0007669"/>
    <property type="project" value="TreeGrafter"/>
</dbReference>
<evidence type="ECO:0000256" key="3">
    <source>
        <dbReference type="ARBA" id="ARBA00022574"/>
    </source>
</evidence>
<dbReference type="InterPro" id="IPR011990">
    <property type="entry name" value="TPR-like_helical_dom_sf"/>
</dbReference>
<evidence type="ECO:0000256" key="2">
    <source>
        <dbReference type="ARBA" id="ARBA00019442"/>
    </source>
</evidence>
<feature type="region of interest" description="Disordered" evidence="8">
    <location>
        <begin position="1190"/>
        <end position="1248"/>
    </location>
</feature>
<dbReference type="Pfam" id="PF25295">
    <property type="entry name" value="TPR_IFT122"/>
    <property type="match status" value="1"/>
</dbReference>
<keyword evidence="3 7" id="KW-0853">WD repeat</keyword>
<evidence type="ECO:0000256" key="8">
    <source>
        <dbReference type="SAM" id="MobiDB-lite"/>
    </source>
</evidence>
<dbReference type="InterPro" id="IPR036322">
    <property type="entry name" value="WD40_repeat_dom_sf"/>
</dbReference>
<dbReference type="InterPro" id="IPR015943">
    <property type="entry name" value="WD40/YVTN_repeat-like_dom_sf"/>
</dbReference>
<dbReference type="FunFam" id="2.130.10.10:FF:000176">
    <property type="entry name" value="Intraflagellar transport protein 122 homolog"/>
    <property type="match status" value="1"/>
</dbReference>
<dbReference type="SMART" id="SM00320">
    <property type="entry name" value="WD40"/>
    <property type="match status" value="8"/>
</dbReference>
<gene>
    <name evidence="13" type="ORF">CEUSTIGMA_g11187.t1</name>
</gene>
<keyword evidence="4" id="KW-0677">Repeat</keyword>
<evidence type="ECO:0000256" key="6">
    <source>
        <dbReference type="ARBA" id="ARBA00023273"/>
    </source>
</evidence>
<dbReference type="STRING" id="1157962.A0A250XLJ4"/>
<dbReference type="FunFam" id="2.130.10.10:FF:002087">
    <property type="entry name" value="Intraflagellar transport protein 122"/>
    <property type="match status" value="1"/>
</dbReference>
<dbReference type="PROSITE" id="PS50294">
    <property type="entry name" value="WD_REPEATS_REGION"/>
    <property type="match status" value="1"/>
</dbReference>
<evidence type="ECO:0000256" key="7">
    <source>
        <dbReference type="PROSITE-ProRule" id="PRU00221"/>
    </source>
</evidence>
<dbReference type="InterPro" id="IPR056153">
    <property type="entry name" value="Beta-prop_IFT122_1st"/>
</dbReference>
<feature type="repeat" description="WD" evidence="7">
    <location>
        <begin position="55"/>
        <end position="86"/>
    </location>
</feature>
<evidence type="ECO:0000313" key="14">
    <source>
        <dbReference type="Proteomes" id="UP000232323"/>
    </source>
</evidence>
<evidence type="ECO:0000259" key="10">
    <source>
        <dbReference type="Pfam" id="PF23381"/>
    </source>
</evidence>
<dbReference type="Gene3D" id="2.130.10.10">
    <property type="entry name" value="YVTN repeat-like/Quinoprotein amine dehydrogenase"/>
    <property type="match status" value="2"/>
</dbReference>
<dbReference type="Pfam" id="PF23381">
    <property type="entry name" value="Beta-prop_IFT122_1st"/>
    <property type="match status" value="2"/>
</dbReference>
<dbReference type="PANTHER" id="PTHR12764:SF4">
    <property type="entry name" value="INTRAFLAGELLAR TRANSPORT PROTEIN 122 HOMOLOG"/>
    <property type="match status" value="1"/>
</dbReference>
<keyword evidence="5" id="KW-0969">Cilium</keyword>
<dbReference type="InterPro" id="IPR057411">
    <property type="entry name" value="TPR_IFT122"/>
</dbReference>
<dbReference type="EMBL" id="BEGY01000106">
    <property type="protein sequence ID" value="GAX83762.1"/>
    <property type="molecule type" value="Genomic_DNA"/>
</dbReference>
<dbReference type="SUPFAM" id="SSF50978">
    <property type="entry name" value="WD40 repeat-like"/>
    <property type="match status" value="2"/>
</dbReference>
<protein>
    <recommendedName>
        <fullName evidence="2">Intraflagellar transport protein 122 homolog</fullName>
    </recommendedName>
</protein>
<keyword evidence="14" id="KW-1185">Reference proteome</keyword>
<feature type="domain" description="IFT122 first beta-propeller" evidence="10">
    <location>
        <begin position="14"/>
        <end position="190"/>
    </location>
</feature>
<comment type="subcellular location">
    <subcellularLocation>
        <location evidence="1">Cell projection</location>
        <location evidence="1">Cilium</location>
    </subcellularLocation>
</comment>
<feature type="domain" description="Intraflagellar transport protein 122 homolog TPR" evidence="12">
    <location>
        <begin position="559"/>
        <end position="946"/>
    </location>
</feature>
<dbReference type="InterPro" id="IPR039857">
    <property type="entry name" value="Ift122/121"/>
</dbReference>
<evidence type="ECO:0000259" key="12">
    <source>
        <dbReference type="Pfam" id="PF25295"/>
    </source>
</evidence>
<evidence type="ECO:0000256" key="4">
    <source>
        <dbReference type="ARBA" id="ARBA00022737"/>
    </source>
</evidence>
<dbReference type="InterPro" id="IPR056838">
    <property type="entry name" value="Zn_ribbon_IFT122"/>
</dbReference>
<dbReference type="InterPro" id="IPR056152">
    <property type="entry name" value="Beta-prop_IFT122_2nd"/>
</dbReference>
<dbReference type="Proteomes" id="UP000232323">
    <property type="component" value="Unassembled WGS sequence"/>
</dbReference>
<feature type="domain" description="IFT122 second beta-propeller" evidence="9">
    <location>
        <begin position="297"/>
        <end position="552"/>
    </location>
</feature>
<dbReference type="GO" id="GO:0061512">
    <property type="term" value="P:protein localization to cilium"/>
    <property type="evidence" value="ECO:0007669"/>
    <property type="project" value="TreeGrafter"/>
</dbReference>
<dbReference type="GO" id="GO:1905515">
    <property type="term" value="P:non-motile cilium assembly"/>
    <property type="evidence" value="ECO:0007669"/>
    <property type="project" value="TreeGrafter"/>
</dbReference>
<name>A0A250XLJ4_9CHLO</name>
<sequence length="1248" mass="141497">MRTVVAWSETPPERDGVPNVCYDVAFRPDGTQLVAGIGNRVLVFDATDGDLQHALKGHKDAVYCVAYAHNGKRFASGGADKTVIIWTNKAEGILKYTHNDSIQSLSYNPVTQQLASATASDVGLWSPEQKSVAKHKVNTRILCVSWTNDGNYLALGCFDGSVSIRDKAGSEKLKIDASSSPVWTLCWNPVETNTLAVGCLDGLLKFYLVTGQQKNKDRELGFDPLSVTYFSNGEYLAISGTDKGVQLYTRDGVFLTQIAQRDNWVWCVKPRPKNNFVAIGCDDGTLATYQLVFSTVHGLYQDRYAYRDQMTDVIIQHLITEQKVRIKCKDYVKKIAVYKDKLAVQLPNKVVIYELANGQDDYDMHYQSATKIMQKLECNLLVVTSSHVILCQERKLQLYGFDGTKEREWVLDSVIRYIKVVGGPLSREGLLVGLKSGMIFKIFVDNPFPIQLIKHTCSVRCLDLSSSRNKLAVVDENASVLVYNLTTKEKIFEEKNANSVCWNCEFEDMFCYSGNGMLSIKTGDFPLHQQKLQGFVVGFKGSKIFCLHYVSMQTIDVPQSASMYRYLERKDFDNAYKVACLGVTEADWKQLALEALQTMNLEVARKAFIRIRDVRFVELVNRTEAGKKQGLPENLLMAEIMAYQGRYQEAARLYTQAGSVEKAMEMFSDLRQFDEAKKWAEEYGRTRGETQQVQELINKQAEWSEEVKNYDAAAEMYIKAKKYDRAIAILARHAWWDKLIHVVRAVDKTDSRCLGMCAGHFRRANQYQYAKETLLKMDDTKALISLYVEENKWDDAFLLLHAHPECKADVFLPYAKHLALSDKFEEARLAYQQGGYPELATKILEQLTHNSMMENRFSDASHYFFQLSMEALKEIKTPPYSMTPEDRKLLERFSELYDKAEIYYAYSFIHDAVSTPFKTTHASTLFNVSRFLLMRTLNREPPPGISIANIVYILAKYSMELQAYKLARFAYNKLQTLLLPSQWQSEVDMQSVVVRSKPFSDAEDLRPVCYRCSTDNPLLNTQGDFCINCGAPFIRSFVTFEQLPLVEFELNSDITDEEASKLLGEDAGVDTRPTGGLERGGGGQANVLRLDEDDMINHIEDSFSAQQLVPNSTIKVDRATLRRLKNSEVLIREWPNENIPNQLFRIMEIEVPIMVGPCGHFFEQDEYEMACLEKGHAPFSHEALKPEGLQRQNSDQEDELSHSTNKASGLAFSITPKAPDWPKLSPKPPQVEATGMAVAMGRPYGRRA</sequence>
<organism evidence="13 14">
    <name type="scientific">Chlamydomonas eustigma</name>
    <dbReference type="NCBI Taxonomy" id="1157962"/>
    <lineage>
        <taxon>Eukaryota</taxon>
        <taxon>Viridiplantae</taxon>
        <taxon>Chlorophyta</taxon>
        <taxon>core chlorophytes</taxon>
        <taxon>Chlorophyceae</taxon>
        <taxon>CS clade</taxon>
        <taxon>Chlamydomonadales</taxon>
        <taxon>Chlamydomonadaceae</taxon>
        <taxon>Chlamydomonas</taxon>
    </lineage>
</organism>
<accession>A0A250XLJ4</accession>
<dbReference type="PANTHER" id="PTHR12764">
    <property type="entry name" value="WD REPEAT DOMAIN-RELATED"/>
    <property type="match status" value="1"/>
</dbReference>